<evidence type="ECO:0000259" key="7">
    <source>
        <dbReference type="PROSITE" id="PS51192"/>
    </source>
</evidence>
<dbReference type="EC" id="3.6.4.13" evidence="1"/>
<evidence type="ECO:0000256" key="3">
    <source>
        <dbReference type="ARBA" id="ARBA00022801"/>
    </source>
</evidence>
<evidence type="ECO:0000313" key="11">
    <source>
        <dbReference type="Proteomes" id="UP001634394"/>
    </source>
</evidence>
<sequence>MLTWCRLRATRLTLSASARFYQIYPFGEDETLTKITKPQKMVERINKIQTRLELEKAKKQSQKLRSRSSPIIVSCMKKQFNQHKGDVTKKDFSPQSLASLGWKKSQAAGDHMTFTIHGKNPALLKNAETSLKFENFELNEMLLKGLEAQGITTPTNIQNLTIPKVLNGEHIICAAETGCGKTLAYMLPLLELLHRYKQSMGDSEVPNAPRIIIMAPSRELVDQISGVASRLAEHMPFKLRSLCGARGTKYKILYDPKEAVDVLVTTPGILGKMMSLGKIVSSRIQSVVLDEADTLLDDSFSSLVTKILQKLKIQGGSASKMESSTFSNVQMLLVSATMPRGLDDIMKDFVSADCFSRITTENLHHIMPHVPQTFIRIKGEDKAVKIVEIAKKAQTEGVPTIIFCNKSDTCVWLSNILKDLDIDNIYISGRVKEKDRLGRFARFQEGYCDLLVCTDIGSRGLDTVRVQQVVNYEFPDFVSDYIHRTGRVGRVGSKYNGKVISFITKKWEVELLWQIETAARKMSPLHNVNANIKRKLNAIIMEKSEMKV</sequence>
<dbReference type="Proteomes" id="UP001634394">
    <property type="component" value="Unassembled WGS sequence"/>
</dbReference>
<keyword evidence="5" id="KW-0067">ATP-binding</keyword>
<evidence type="ECO:0000256" key="2">
    <source>
        <dbReference type="ARBA" id="ARBA00022741"/>
    </source>
</evidence>
<evidence type="ECO:0000256" key="6">
    <source>
        <dbReference type="PROSITE-ProRule" id="PRU00552"/>
    </source>
</evidence>
<name>A0ABD3WK80_SINWO</name>
<dbReference type="CDD" id="cd18787">
    <property type="entry name" value="SF2_C_DEAD"/>
    <property type="match status" value="1"/>
</dbReference>
<protein>
    <recommendedName>
        <fullName evidence="1">RNA helicase</fullName>
        <ecNumber evidence="1">3.6.4.13</ecNumber>
    </recommendedName>
</protein>
<proteinExistence type="predicted"/>
<evidence type="ECO:0000259" key="9">
    <source>
        <dbReference type="PROSITE" id="PS51195"/>
    </source>
</evidence>
<comment type="caution">
    <text evidence="10">The sequence shown here is derived from an EMBL/GenBank/DDBJ whole genome shotgun (WGS) entry which is preliminary data.</text>
</comment>
<keyword evidence="2" id="KW-0547">Nucleotide-binding</keyword>
<dbReference type="SMART" id="SM00490">
    <property type="entry name" value="HELICc"/>
    <property type="match status" value="1"/>
</dbReference>
<dbReference type="GO" id="GO:0016787">
    <property type="term" value="F:hydrolase activity"/>
    <property type="evidence" value="ECO:0007669"/>
    <property type="project" value="UniProtKB-KW"/>
</dbReference>
<dbReference type="Gene3D" id="3.40.50.300">
    <property type="entry name" value="P-loop containing nucleotide triphosphate hydrolases"/>
    <property type="match status" value="2"/>
</dbReference>
<dbReference type="EMBL" id="JBJQND010000006">
    <property type="protein sequence ID" value="KAL3873173.1"/>
    <property type="molecule type" value="Genomic_DNA"/>
</dbReference>
<dbReference type="Pfam" id="PF00270">
    <property type="entry name" value="DEAD"/>
    <property type="match status" value="1"/>
</dbReference>
<dbReference type="SUPFAM" id="SSF52540">
    <property type="entry name" value="P-loop containing nucleoside triphosphate hydrolases"/>
    <property type="match status" value="1"/>
</dbReference>
<feature type="domain" description="Helicase C-terminal" evidence="8">
    <location>
        <begin position="385"/>
        <end position="540"/>
    </location>
</feature>
<dbReference type="PROSITE" id="PS51192">
    <property type="entry name" value="HELICASE_ATP_BIND_1"/>
    <property type="match status" value="1"/>
</dbReference>
<keyword evidence="3" id="KW-0378">Hydrolase</keyword>
<dbReference type="PROSITE" id="PS51195">
    <property type="entry name" value="Q_MOTIF"/>
    <property type="match status" value="1"/>
</dbReference>
<dbReference type="PROSITE" id="PS51194">
    <property type="entry name" value="HELICASE_CTER"/>
    <property type="match status" value="1"/>
</dbReference>
<dbReference type="Pfam" id="PF00271">
    <property type="entry name" value="Helicase_C"/>
    <property type="match status" value="1"/>
</dbReference>
<feature type="domain" description="DEAD-box RNA helicase Q" evidence="9">
    <location>
        <begin position="131"/>
        <end position="159"/>
    </location>
</feature>
<accession>A0ABD3WK80</accession>
<evidence type="ECO:0000313" key="10">
    <source>
        <dbReference type="EMBL" id="KAL3873173.1"/>
    </source>
</evidence>
<evidence type="ECO:0000256" key="4">
    <source>
        <dbReference type="ARBA" id="ARBA00022806"/>
    </source>
</evidence>
<feature type="short sequence motif" description="Q motif" evidence="6">
    <location>
        <begin position="131"/>
        <end position="159"/>
    </location>
</feature>
<gene>
    <name evidence="10" type="ORF">ACJMK2_036321</name>
</gene>
<reference evidence="10 11" key="1">
    <citation type="submission" date="2024-11" db="EMBL/GenBank/DDBJ databases">
        <title>Chromosome-level genome assembly of the freshwater bivalve Anodonta woodiana.</title>
        <authorList>
            <person name="Chen X."/>
        </authorList>
    </citation>
    <scope>NUCLEOTIDE SEQUENCE [LARGE SCALE GENOMIC DNA]</scope>
    <source>
        <strain evidence="10">MN2024</strain>
        <tissue evidence="10">Gills</tissue>
    </source>
</reference>
<evidence type="ECO:0000256" key="5">
    <source>
        <dbReference type="ARBA" id="ARBA00022840"/>
    </source>
</evidence>
<organism evidence="10 11">
    <name type="scientific">Sinanodonta woodiana</name>
    <name type="common">Chinese pond mussel</name>
    <name type="synonym">Anodonta woodiana</name>
    <dbReference type="NCBI Taxonomy" id="1069815"/>
    <lineage>
        <taxon>Eukaryota</taxon>
        <taxon>Metazoa</taxon>
        <taxon>Spiralia</taxon>
        <taxon>Lophotrochozoa</taxon>
        <taxon>Mollusca</taxon>
        <taxon>Bivalvia</taxon>
        <taxon>Autobranchia</taxon>
        <taxon>Heteroconchia</taxon>
        <taxon>Palaeoheterodonta</taxon>
        <taxon>Unionida</taxon>
        <taxon>Unionoidea</taxon>
        <taxon>Unionidae</taxon>
        <taxon>Unioninae</taxon>
        <taxon>Sinanodonta</taxon>
    </lineage>
</organism>
<dbReference type="InterPro" id="IPR014014">
    <property type="entry name" value="RNA_helicase_DEAD_Q_motif"/>
</dbReference>
<evidence type="ECO:0000256" key="1">
    <source>
        <dbReference type="ARBA" id="ARBA00012552"/>
    </source>
</evidence>
<keyword evidence="4" id="KW-0347">Helicase</keyword>
<dbReference type="GO" id="GO:0003724">
    <property type="term" value="F:RNA helicase activity"/>
    <property type="evidence" value="ECO:0007669"/>
    <property type="project" value="UniProtKB-EC"/>
</dbReference>
<feature type="domain" description="Helicase ATP-binding" evidence="7">
    <location>
        <begin position="162"/>
        <end position="356"/>
    </location>
</feature>
<dbReference type="InterPro" id="IPR001650">
    <property type="entry name" value="Helicase_C-like"/>
</dbReference>
<dbReference type="InterPro" id="IPR011545">
    <property type="entry name" value="DEAD/DEAH_box_helicase_dom"/>
</dbReference>
<dbReference type="InterPro" id="IPR027417">
    <property type="entry name" value="P-loop_NTPase"/>
</dbReference>
<evidence type="ECO:0000259" key="8">
    <source>
        <dbReference type="PROSITE" id="PS51194"/>
    </source>
</evidence>
<dbReference type="PANTHER" id="PTHR47960">
    <property type="entry name" value="DEAD-BOX ATP-DEPENDENT RNA HELICASE 50"/>
    <property type="match status" value="1"/>
</dbReference>
<dbReference type="AlphaFoldDB" id="A0ABD3WK80"/>
<dbReference type="GO" id="GO:0005524">
    <property type="term" value="F:ATP binding"/>
    <property type="evidence" value="ECO:0007669"/>
    <property type="project" value="UniProtKB-KW"/>
</dbReference>
<dbReference type="InterPro" id="IPR014001">
    <property type="entry name" value="Helicase_ATP-bd"/>
</dbReference>
<dbReference type="SMART" id="SM00487">
    <property type="entry name" value="DEXDc"/>
    <property type="match status" value="1"/>
</dbReference>
<keyword evidence="11" id="KW-1185">Reference proteome</keyword>